<dbReference type="PANTHER" id="PTHR42760">
    <property type="entry name" value="SHORT-CHAIN DEHYDROGENASES/REDUCTASES FAMILY MEMBER"/>
    <property type="match status" value="1"/>
</dbReference>
<dbReference type="Proteomes" id="UP001165663">
    <property type="component" value="Unassembled WGS sequence"/>
</dbReference>
<keyword evidence="2" id="KW-0560">Oxidoreductase</keyword>
<evidence type="ECO:0000313" key="3">
    <source>
        <dbReference type="EMBL" id="GLB81002.1"/>
    </source>
</evidence>
<dbReference type="GO" id="GO:0016616">
    <property type="term" value="F:oxidoreductase activity, acting on the CH-OH group of donors, NAD or NADP as acceptor"/>
    <property type="evidence" value="ECO:0007669"/>
    <property type="project" value="TreeGrafter"/>
</dbReference>
<dbReference type="InterPro" id="IPR036291">
    <property type="entry name" value="NAD(P)-bd_dom_sf"/>
</dbReference>
<dbReference type="SUPFAM" id="SSF51735">
    <property type="entry name" value="NAD(P)-binding Rossmann-fold domains"/>
    <property type="match status" value="1"/>
</dbReference>
<dbReference type="EMBL" id="BRXE01000001">
    <property type="protein sequence ID" value="GLB81002.1"/>
    <property type="molecule type" value="Genomic_DNA"/>
</dbReference>
<dbReference type="Gene3D" id="3.40.50.720">
    <property type="entry name" value="NAD(P)-binding Rossmann-like Domain"/>
    <property type="match status" value="1"/>
</dbReference>
<comment type="caution">
    <text evidence="4">The sequence shown here is derived from an EMBL/GenBank/DDBJ whole genome shotgun (WGS) entry which is preliminary data.</text>
</comment>
<evidence type="ECO:0000313" key="5">
    <source>
        <dbReference type="Proteomes" id="UP001064782"/>
    </source>
</evidence>
<evidence type="ECO:0000313" key="4">
    <source>
        <dbReference type="EMBL" id="GLD28806.1"/>
    </source>
</evidence>
<dbReference type="PRINTS" id="PR00080">
    <property type="entry name" value="SDRFAMILY"/>
</dbReference>
<dbReference type="Pfam" id="PF13561">
    <property type="entry name" value="adh_short_C2"/>
    <property type="match status" value="1"/>
</dbReference>
<accession>A0A9P3Q0V1</accession>
<dbReference type="AlphaFoldDB" id="A0A9P3Q0V1"/>
<evidence type="ECO:0000256" key="1">
    <source>
        <dbReference type="ARBA" id="ARBA00006484"/>
    </source>
</evidence>
<sequence length="188" mass="20313">MDVSQPARLSDDLDRAEQAFGTVTILVNNAGIPDAQRAHRMSLQLIDAVIDTNLRGPFVLTCEVARRLIAAGLPGRIINLSSMGAYQYQGDGAALYSVTKAAVNRMTEALAVEWVRYGINVNAIAPGAFMTEMMEGRIARVGDFTDDLPRKRIGDPAQLDSTLLYLAAPASDFVTGTIVKVDDGQFPR</sequence>
<organism evidence="4 5">
    <name type="scientific">Mycobacterium kiyosense</name>
    <dbReference type="NCBI Taxonomy" id="2871094"/>
    <lineage>
        <taxon>Bacteria</taxon>
        <taxon>Bacillati</taxon>
        <taxon>Actinomycetota</taxon>
        <taxon>Actinomycetes</taxon>
        <taxon>Mycobacteriales</taxon>
        <taxon>Mycobacteriaceae</taxon>
        <taxon>Mycobacterium</taxon>
    </lineage>
</organism>
<dbReference type="GO" id="GO:0048038">
    <property type="term" value="F:quinone binding"/>
    <property type="evidence" value="ECO:0007669"/>
    <property type="project" value="TreeGrafter"/>
</dbReference>
<dbReference type="Proteomes" id="UP001064782">
    <property type="component" value="Unassembled WGS sequence"/>
</dbReference>
<dbReference type="GO" id="GO:0006633">
    <property type="term" value="P:fatty acid biosynthetic process"/>
    <property type="evidence" value="ECO:0007669"/>
    <property type="project" value="TreeGrafter"/>
</dbReference>
<evidence type="ECO:0000256" key="2">
    <source>
        <dbReference type="ARBA" id="ARBA00023002"/>
    </source>
</evidence>
<dbReference type="EMBL" id="BRZI01000002">
    <property type="protein sequence ID" value="GLD28806.1"/>
    <property type="molecule type" value="Genomic_DNA"/>
</dbReference>
<protein>
    <recommendedName>
        <fullName evidence="6">SDR family oxidoreductase</fullName>
    </recommendedName>
</protein>
<comment type="similarity">
    <text evidence="1">Belongs to the short-chain dehydrogenases/reductases (SDR) family.</text>
</comment>
<evidence type="ECO:0008006" key="6">
    <source>
        <dbReference type="Google" id="ProtNLM"/>
    </source>
</evidence>
<dbReference type="PANTHER" id="PTHR42760:SF133">
    <property type="entry name" value="3-OXOACYL-[ACYL-CARRIER-PROTEIN] REDUCTASE"/>
    <property type="match status" value="1"/>
</dbReference>
<dbReference type="PRINTS" id="PR00081">
    <property type="entry name" value="GDHRDH"/>
</dbReference>
<name>A0A9P3Q0V1_9MYCO</name>
<proteinExistence type="inferred from homology"/>
<keyword evidence="5" id="KW-1185">Reference proteome</keyword>
<gene>
    <name evidence="4" type="ORF">Mkiyose1413_06890</name>
    <name evidence="3" type="ORF">SRL2020028_02580</name>
</gene>
<dbReference type="InterPro" id="IPR002347">
    <property type="entry name" value="SDR_fam"/>
</dbReference>
<reference evidence="4" key="1">
    <citation type="submission" date="2022-08" db="EMBL/GenBank/DDBJ databases">
        <title>Mycobacterium kiyosense sp. nov., scotochromogenic slow-glowing species isolated from respiratory specimens.</title>
        <authorList>
            <person name="Fukano H."/>
            <person name="Kazumi Y."/>
            <person name="Sakagami N."/>
            <person name="Ato M."/>
            <person name="Mitarai S."/>
            <person name="Hoshino Y."/>
        </authorList>
    </citation>
    <scope>NUCLEOTIDE SEQUENCE</scope>
    <source>
        <strain evidence="4">1413</strain>
        <strain evidence="3">SRL2020-028</strain>
    </source>
</reference>